<dbReference type="Proteomes" id="UP001059546">
    <property type="component" value="Chromosome V"/>
</dbReference>
<dbReference type="SUPFAM" id="SSF56235">
    <property type="entry name" value="N-terminal nucleophile aminohydrolases (Ntn hydrolases)"/>
    <property type="match status" value="1"/>
</dbReference>
<dbReference type="InterPro" id="IPR050115">
    <property type="entry name" value="Proteasome_alpha"/>
</dbReference>
<dbReference type="PROSITE" id="PS51475">
    <property type="entry name" value="PROTEASOME_ALPHA_2"/>
    <property type="match status" value="1"/>
</dbReference>
<dbReference type="PANTHER" id="PTHR11599">
    <property type="entry name" value="PROTEASOME SUBUNIT ALPHA/BETA"/>
    <property type="match status" value="1"/>
</dbReference>
<dbReference type="EMBL" id="CP075151">
    <property type="protein sequence ID" value="UTX43236.1"/>
    <property type="molecule type" value="Genomic_DNA"/>
</dbReference>
<dbReference type="GO" id="GO:0019773">
    <property type="term" value="C:proteasome core complex, alpha-subunit complex"/>
    <property type="evidence" value="ECO:0007669"/>
    <property type="project" value="UniProtKB-UniRule"/>
</dbReference>
<dbReference type="InterPro" id="IPR029055">
    <property type="entry name" value="Ntn_hydrolases_N"/>
</dbReference>
<comment type="similarity">
    <text evidence="2">Belongs to the peptidase T1A family.</text>
</comment>
<dbReference type="GO" id="GO:0051603">
    <property type="term" value="P:proteolysis involved in protein catabolic process"/>
    <property type="evidence" value="ECO:0007669"/>
    <property type="project" value="InterPro"/>
</dbReference>
<evidence type="ECO:0000313" key="3">
    <source>
        <dbReference type="EMBL" id="UTX43236.1"/>
    </source>
</evidence>
<evidence type="ECO:0000313" key="4">
    <source>
        <dbReference type="Proteomes" id="UP001059546"/>
    </source>
</evidence>
<dbReference type="AlphaFoldDB" id="A0A9Q9F9F0"/>
<keyword evidence="1 2" id="KW-0647">Proteasome</keyword>
<organism evidence="3 4">
    <name type="scientific">Encephalitozoon hellem</name>
    <name type="common">Microsporidian parasite</name>
    <dbReference type="NCBI Taxonomy" id="27973"/>
    <lineage>
        <taxon>Eukaryota</taxon>
        <taxon>Fungi</taxon>
        <taxon>Fungi incertae sedis</taxon>
        <taxon>Microsporidia</taxon>
        <taxon>Unikaryonidae</taxon>
        <taxon>Encephalitozoon</taxon>
    </lineage>
</organism>
<reference evidence="3" key="1">
    <citation type="submission" date="2021-05" db="EMBL/GenBank/DDBJ databases">
        <title>Encephalitozoon hellem ATCC 50604 Complete Genome.</title>
        <authorList>
            <person name="Mascarenhas dos Santos A.C."/>
            <person name="Julian A.T."/>
            <person name="Pombert J.-F."/>
        </authorList>
    </citation>
    <scope>NUCLEOTIDE SEQUENCE</scope>
    <source>
        <strain evidence="3">ATCC 50604</strain>
    </source>
</reference>
<protein>
    <submittedName>
        <fullName evidence="3">20S proteasome protein</fullName>
    </submittedName>
</protein>
<accession>A0A9Q9F9F0</accession>
<evidence type="ECO:0000256" key="2">
    <source>
        <dbReference type="PROSITE-ProRule" id="PRU00808"/>
    </source>
</evidence>
<evidence type="ECO:0000256" key="1">
    <source>
        <dbReference type="ARBA" id="ARBA00022942"/>
    </source>
</evidence>
<name>A0A9Q9F9F0_ENCHE</name>
<sequence>MEDNKLKSNTFTDEGRLPQIEFAIKNVSKAGTIIGYVCVDGIVLIGINKEPTNGPMEKIYQLSDNIYCALCGLFGDAMRIKRYARVKAQEVLEKFGVECPLITLCKAIGQKKQAFTQYAGTRPFGVSFLYAGVVNGEYALFSTDPSGTLNRWRGMCYGENEEAINGGLRNDFPDEEMEMKAATIEILKLLGKIRELGPKEADRMEVLHFSKENKRFLPHDEILRFLEEVHAK</sequence>
<gene>
    <name evidence="3" type="ORF">GPU96_05g09770</name>
</gene>
<dbReference type="Pfam" id="PF00227">
    <property type="entry name" value="Proteasome"/>
    <property type="match status" value="1"/>
</dbReference>
<proteinExistence type="inferred from homology"/>
<dbReference type="InterPro" id="IPR023332">
    <property type="entry name" value="Proteasome_alpha-type"/>
</dbReference>
<dbReference type="Gene3D" id="3.60.20.10">
    <property type="entry name" value="Glutamine Phosphoribosylpyrophosphate, subunit 1, domain 1"/>
    <property type="match status" value="1"/>
</dbReference>
<dbReference type="InterPro" id="IPR001353">
    <property type="entry name" value="Proteasome_sua/b"/>
</dbReference>